<keyword evidence="9" id="KW-0862">Zinc</keyword>
<dbReference type="GO" id="GO:0008745">
    <property type="term" value="F:N-acetylmuramoyl-L-alanine amidase activity"/>
    <property type="evidence" value="ECO:0007669"/>
    <property type="project" value="UniProtKB-EC"/>
</dbReference>
<dbReference type="InterPro" id="IPR051206">
    <property type="entry name" value="NAMLAA_amidase_2"/>
</dbReference>
<accession>A0A2U2N1Y3</accession>
<dbReference type="GO" id="GO:0046872">
    <property type="term" value="F:metal ion binding"/>
    <property type="evidence" value="ECO:0007669"/>
    <property type="project" value="UniProtKB-KW"/>
</dbReference>
<dbReference type="CDD" id="cd06583">
    <property type="entry name" value="PGRP"/>
    <property type="match status" value="1"/>
</dbReference>
<organism evidence="14 15">
    <name type="scientific">Sediminicurvatus halobius</name>
    <dbReference type="NCBI Taxonomy" id="2182432"/>
    <lineage>
        <taxon>Bacteria</taxon>
        <taxon>Pseudomonadati</taxon>
        <taxon>Pseudomonadota</taxon>
        <taxon>Gammaproteobacteria</taxon>
        <taxon>Chromatiales</taxon>
        <taxon>Ectothiorhodospiraceae</taxon>
        <taxon>Sediminicurvatus</taxon>
    </lineage>
</organism>
<comment type="similarity">
    <text evidence="4">Belongs to the N-acetylmuramoyl-L-alanine amidase 2 family.</text>
</comment>
<dbReference type="GO" id="GO:0071555">
    <property type="term" value="P:cell wall organization"/>
    <property type="evidence" value="ECO:0007669"/>
    <property type="project" value="UniProtKB-KW"/>
</dbReference>
<evidence type="ECO:0000256" key="9">
    <source>
        <dbReference type="ARBA" id="ARBA00022833"/>
    </source>
</evidence>
<dbReference type="Pfam" id="PF01510">
    <property type="entry name" value="Amidase_2"/>
    <property type="match status" value="1"/>
</dbReference>
<dbReference type="PANTHER" id="PTHR30417">
    <property type="entry name" value="N-ACETYLMURAMOYL-L-ALANINE AMIDASE AMID"/>
    <property type="match status" value="1"/>
</dbReference>
<evidence type="ECO:0000313" key="15">
    <source>
        <dbReference type="Proteomes" id="UP000245474"/>
    </source>
</evidence>
<evidence type="ECO:0000256" key="8">
    <source>
        <dbReference type="ARBA" id="ARBA00022801"/>
    </source>
</evidence>
<dbReference type="PANTHER" id="PTHR30417:SF4">
    <property type="entry name" value="1,6-ANHYDRO-N-ACETYLMURAMYL-L-ALANINE AMIDASE AMPD"/>
    <property type="match status" value="1"/>
</dbReference>
<dbReference type="SMART" id="SM00644">
    <property type="entry name" value="Ami_2"/>
    <property type="match status" value="1"/>
</dbReference>
<proteinExistence type="inferred from homology"/>
<keyword evidence="6" id="KW-0963">Cytoplasm</keyword>
<keyword evidence="10" id="KW-0961">Cell wall biogenesis/degradation</keyword>
<keyword evidence="8" id="KW-0378">Hydrolase</keyword>
<evidence type="ECO:0000256" key="6">
    <source>
        <dbReference type="ARBA" id="ARBA00022490"/>
    </source>
</evidence>
<sequence length="188" mass="20441">MLEGARFVPSPNRDARPPGCAPELVVLHGISLPPGVFGGPEVEQLFTNRLDPAAHPYFAAIAGLRVSAHLFIRRDGALVQFVPFAERAWHAGDSAFRGRARCNDFSIGIELEGDDERPYAEAQYAALEAVLPALMRAYPAITREHVVGHCHVAPHRKTDPGPGFDWARLQRTLGVPRPQTQALPEAGA</sequence>
<feature type="domain" description="N-acetylmuramoyl-L-alanine amidase" evidence="13">
    <location>
        <begin position="10"/>
        <end position="161"/>
    </location>
</feature>
<gene>
    <name evidence="14" type="ORF">DEM34_10060</name>
</gene>
<evidence type="ECO:0000256" key="5">
    <source>
        <dbReference type="ARBA" id="ARBA00011901"/>
    </source>
</evidence>
<evidence type="ECO:0000256" key="11">
    <source>
        <dbReference type="ARBA" id="ARBA00039257"/>
    </source>
</evidence>
<dbReference type="OrthoDB" id="9794842at2"/>
<evidence type="ECO:0000313" key="14">
    <source>
        <dbReference type="EMBL" id="PWG63004.1"/>
    </source>
</evidence>
<dbReference type="GO" id="GO:0005737">
    <property type="term" value="C:cytoplasm"/>
    <property type="evidence" value="ECO:0007669"/>
    <property type="project" value="UniProtKB-SubCell"/>
</dbReference>
<dbReference type="AlphaFoldDB" id="A0A2U2N1Y3"/>
<comment type="caution">
    <text evidence="14">The sequence shown here is derived from an EMBL/GenBank/DDBJ whole genome shotgun (WGS) entry which is preliminary data.</text>
</comment>
<evidence type="ECO:0000259" key="13">
    <source>
        <dbReference type="SMART" id="SM00644"/>
    </source>
</evidence>
<evidence type="ECO:0000256" key="12">
    <source>
        <dbReference type="ARBA" id="ARBA00042615"/>
    </source>
</evidence>
<dbReference type="InterPro" id="IPR036505">
    <property type="entry name" value="Amidase/PGRP_sf"/>
</dbReference>
<evidence type="ECO:0000256" key="3">
    <source>
        <dbReference type="ARBA" id="ARBA00004496"/>
    </source>
</evidence>
<dbReference type="GO" id="GO:0009254">
    <property type="term" value="P:peptidoglycan turnover"/>
    <property type="evidence" value="ECO:0007669"/>
    <property type="project" value="TreeGrafter"/>
</dbReference>
<dbReference type="InterPro" id="IPR002502">
    <property type="entry name" value="Amidase_domain"/>
</dbReference>
<comment type="catalytic activity">
    <reaction evidence="1">
        <text>Hydrolyzes the link between N-acetylmuramoyl residues and L-amino acid residues in certain cell-wall glycopeptides.</text>
        <dbReference type="EC" id="3.5.1.28"/>
    </reaction>
</comment>
<dbReference type="Gene3D" id="3.40.80.10">
    <property type="entry name" value="Peptidoglycan recognition protein-like"/>
    <property type="match status" value="1"/>
</dbReference>
<evidence type="ECO:0000256" key="7">
    <source>
        <dbReference type="ARBA" id="ARBA00022723"/>
    </source>
</evidence>
<dbReference type="EC" id="3.5.1.28" evidence="5"/>
<comment type="cofactor">
    <cofactor evidence="2">
        <name>Zn(2+)</name>
        <dbReference type="ChEBI" id="CHEBI:29105"/>
    </cofactor>
</comment>
<keyword evidence="7" id="KW-0479">Metal-binding</keyword>
<comment type="subcellular location">
    <subcellularLocation>
        <location evidence="3">Cytoplasm</location>
    </subcellularLocation>
</comment>
<reference evidence="14 15" key="1">
    <citation type="submission" date="2018-05" db="EMBL/GenBank/DDBJ databases">
        <title>Spiribacter halobius sp. nov., a moderately halophilic bacterium isolated from marine solar saltern.</title>
        <authorList>
            <person name="Zheng W.-S."/>
            <person name="Lu D.-C."/>
            <person name="Du Z.-J."/>
        </authorList>
    </citation>
    <scope>NUCLEOTIDE SEQUENCE [LARGE SCALE GENOMIC DNA]</scope>
    <source>
        <strain evidence="14 15">E85</strain>
    </source>
</reference>
<protein>
    <recommendedName>
        <fullName evidence="11">1,6-anhydro-N-acetylmuramyl-L-alanine amidase AmpD</fullName>
        <ecNumber evidence="5">3.5.1.28</ecNumber>
    </recommendedName>
    <alternativeName>
        <fullName evidence="12">N-acetylmuramoyl-L-alanine amidase</fullName>
    </alternativeName>
</protein>
<dbReference type="Proteomes" id="UP000245474">
    <property type="component" value="Unassembled WGS sequence"/>
</dbReference>
<name>A0A2U2N1Y3_9GAMM</name>
<dbReference type="NCBIfam" id="NF008758">
    <property type="entry name" value="PRK11789.1"/>
    <property type="match status" value="1"/>
</dbReference>
<evidence type="ECO:0000256" key="1">
    <source>
        <dbReference type="ARBA" id="ARBA00001561"/>
    </source>
</evidence>
<evidence type="ECO:0000256" key="2">
    <source>
        <dbReference type="ARBA" id="ARBA00001947"/>
    </source>
</evidence>
<dbReference type="EMBL" id="QFFI01000014">
    <property type="protein sequence ID" value="PWG63004.1"/>
    <property type="molecule type" value="Genomic_DNA"/>
</dbReference>
<evidence type="ECO:0000256" key="10">
    <source>
        <dbReference type="ARBA" id="ARBA00023316"/>
    </source>
</evidence>
<dbReference type="SUPFAM" id="SSF55846">
    <property type="entry name" value="N-acetylmuramoyl-L-alanine amidase-like"/>
    <property type="match status" value="1"/>
</dbReference>
<keyword evidence="15" id="KW-1185">Reference proteome</keyword>
<evidence type="ECO:0000256" key="4">
    <source>
        <dbReference type="ARBA" id="ARBA00007553"/>
    </source>
</evidence>
<dbReference type="GO" id="GO:0009253">
    <property type="term" value="P:peptidoglycan catabolic process"/>
    <property type="evidence" value="ECO:0007669"/>
    <property type="project" value="InterPro"/>
</dbReference>